<keyword evidence="1" id="KW-0540">Nuclease</keyword>
<evidence type="ECO:0000256" key="4">
    <source>
        <dbReference type="ARBA" id="ARBA00022842"/>
    </source>
</evidence>
<dbReference type="InterPro" id="IPR044153">
    <property type="entry name" value="PIN_Pae0151-like"/>
</dbReference>
<evidence type="ECO:0000313" key="6">
    <source>
        <dbReference type="EMBL" id="SDD29543.1"/>
    </source>
</evidence>
<dbReference type="InterPro" id="IPR051619">
    <property type="entry name" value="TypeII_TA_RNase_PINc/VapC"/>
</dbReference>
<dbReference type="PANTHER" id="PTHR35901">
    <property type="entry name" value="RIBONUCLEASE VAPC3"/>
    <property type="match status" value="1"/>
</dbReference>
<feature type="domain" description="PIN" evidence="5">
    <location>
        <begin position="5"/>
        <end position="77"/>
    </location>
</feature>
<gene>
    <name evidence="6" type="ORF">SAMN05216270_10325</name>
</gene>
<dbReference type="CDD" id="cd09873">
    <property type="entry name" value="PIN_Pae0151-like"/>
    <property type="match status" value="1"/>
</dbReference>
<keyword evidence="3" id="KW-0378">Hydrolase</keyword>
<keyword evidence="7" id="KW-1185">Reference proteome</keyword>
<keyword evidence="4" id="KW-0460">Magnesium</keyword>
<keyword evidence="2" id="KW-0479">Metal-binding</keyword>
<evidence type="ECO:0000256" key="3">
    <source>
        <dbReference type="ARBA" id="ARBA00022801"/>
    </source>
</evidence>
<dbReference type="InterPro" id="IPR002716">
    <property type="entry name" value="PIN_dom"/>
</dbReference>
<dbReference type="EMBL" id="FNAD01000003">
    <property type="protein sequence ID" value="SDD29543.1"/>
    <property type="molecule type" value="Genomic_DNA"/>
</dbReference>
<name>A0A1G6TKE1_9ACTN</name>
<dbReference type="AlphaFoldDB" id="A0A1G6TKE1"/>
<evidence type="ECO:0000256" key="2">
    <source>
        <dbReference type="ARBA" id="ARBA00022723"/>
    </source>
</evidence>
<dbReference type="SUPFAM" id="SSF88723">
    <property type="entry name" value="PIN domain-like"/>
    <property type="match status" value="1"/>
</dbReference>
<accession>A0A1G6TKE1</accession>
<dbReference type="Gene3D" id="3.40.50.1010">
    <property type="entry name" value="5'-nuclease"/>
    <property type="match status" value="1"/>
</dbReference>
<reference evidence="7" key="1">
    <citation type="submission" date="2016-10" db="EMBL/GenBank/DDBJ databases">
        <authorList>
            <person name="Varghese N."/>
            <person name="Submissions S."/>
        </authorList>
    </citation>
    <scope>NUCLEOTIDE SEQUENCE [LARGE SCALE GENOMIC DNA]</scope>
    <source>
        <strain evidence="7">CGMCC 4.3516</strain>
    </source>
</reference>
<evidence type="ECO:0000313" key="7">
    <source>
        <dbReference type="Proteomes" id="UP000198949"/>
    </source>
</evidence>
<evidence type="ECO:0000259" key="5">
    <source>
        <dbReference type="Pfam" id="PF01850"/>
    </source>
</evidence>
<dbReference type="Proteomes" id="UP000198949">
    <property type="component" value="Unassembled WGS sequence"/>
</dbReference>
<dbReference type="GO" id="GO:0016787">
    <property type="term" value="F:hydrolase activity"/>
    <property type="evidence" value="ECO:0007669"/>
    <property type="project" value="UniProtKB-KW"/>
</dbReference>
<dbReference type="InterPro" id="IPR029060">
    <property type="entry name" value="PIN-like_dom_sf"/>
</dbReference>
<dbReference type="Pfam" id="PF01850">
    <property type="entry name" value="PIN"/>
    <property type="match status" value="1"/>
</dbReference>
<sequence>MSILRKYCRRNVLTEERAGLALFDLKELSIERVPLAALEIRIWELRHNVTSYDAAYVALAERFGAELWTFDRKLANAPGTECVIKVPEFN</sequence>
<dbReference type="STRING" id="58114.SAMN05216270_10325"/>
<dbReference type="GO" id="GO:0004518">
    <property type="term" value="F:nuclease activity"/>
    <property type="evidence" value="ECO:0007669"/>
    <property type="project" value="UniProtKB-KW"/>
</dbReference>
<dbReference type="GO" id="GO:0046872">
    <property type="term" value="F:metal ion binding"/>
    <property type="evidence" value="ECO:0007669"/>
    <property type="project" value="UniProtKB-KW"/>
</dbReference>
<evidence type="ECO:0000256" key="1">
    <source>
        <dbReference type="ARBA" id="ARBA00022722"/>
    </source>
</evidence>
<dbReference type="PANTHER" id="PTHR35901:SF1">
    <property type="entry name" value="EXONUCLEASE VAPC9"/>
    <property type="match status" value="1"/>
</dbReference>
<proteinExistence type="predicted"/>
<protein>
    <recommendedName>
        <fullName evidence="5">PIN domain-containing protein</fullName>
    </recommendedName>
</protein>
<organism evidence="6 7">
    <name type="scientific">Glycomyces harbinensis</name>
    <dbReference type="NCBI Taxonomy" id="58114"/>
    <lineage>
        <taxon>Bacteria</taxon>
        <taxon>Bacillati</taxon>
        <taxon>Actinomycetota</taxon>
        <taxon>Actinomycetes</taxon>
        <taxon>Glycomycetales</taxon>
        <taxon>Glycomycetaceae</taxon>
        <taxon>Glycomyces</taxon>
    </lineage>
</organism>